<dbReference type="Proteomes" id="UP000887580">
    <property type="component" value="Unplaced"/>
</dbReference>
<dbReference type="WBParaSite" id="PS1159_v2.g5145.t1">
    <property type="protein sequence ID" value="PS1159_v2.g5145.t1"/>
    <property type="gene ID" value="PS1159_v2.g5145"/>
</dbReference>
<evidence type="ECO:0000313" key="1">
    <source>
        <dbReference type="Proteomes" id="UP000887580"/>
    </source>
</evidence>
<accession>A0AC35GGW4</accession>
<reference evidence="2" key="1">
    <citation type="submission" date="2022-11" db="UniProtKB">
        <authorList>
            <consortium name="WormBaseParasite"/>
        </authorList>
    </citation>
    <scope>IDENTIFICATION</scope>
</reference>
<name>A0AC35GGW4_9BILA</name>
<proteinExistence type="predicted"/>
<organism evidence="1 2">
    <name type="scientific">Panagrolaimus sp. PS1159</name>
    <dbReference type="NCBI Taxonomy" id="55785"/>
    <lineage>
        <taxon>Eukaryota</taxon>
        <taxon>Metazoa</taxon>
        <taxon>Ecdysozoa</taxon>
        <taxon>Nematoda</taxon>
        <taxon>Chromadorea</taxon>
        <taxon>Rhabditida</taxon>
        <taxon>Tylenchina</taxon>
        <taxon>Panagrolaimomorpha</taxon>
        <taxon>Panagrolaimoidea</taxon>
        <taxon>Panagrolaimidae</taxon>
        <taxon>Panagrolaimus</taxon>
    </lineage>
</organism>
<protein>
    <submittedName>
        <fullName evidence="2">Uncharacterized protein</fullName>
    </submittedName>
</protein>
<evidence type="ECO:0000313" key="2">
    <source>
        <dbReference type="WBParaSite" id="PS1159_v2.g5145.t1"/>
    </source>
</evidence>
<sequence length="83" mass="9436">MPKPYTYNGSSNIPRRPGYEGMVGIYNEQKIMAAGMINVKSNFFKRTTGPPEILNATWSKYHYPRANVVAKNRIIDNSVIELD</sequence>